<dbReference type="Pfam" id="PF00072">
    <property type="entry name" value="Response_reg"/>
    <property type="match status" value="1"/>
</dbReference>
<keyword evidence="1" id="KW-0597">Phosphoprotein</keyword>
<dbReference type="InterPro" id="IPR001789">
    <property type="entry name" value="Sig_transdc_resp-reg_receiver"/>
</dbReference>
<dbReference type="SUPFAM" id="SSF52172">
    <property type="entry name" value="CheY-like"/>
    <property type="match status" value="1"/>
</dbReference>
<dbReference type="SMART" id="SM00448">
    <property type="entry name" value="REC"/>
    <property type="match status" value="1"/>
</dbReference>
<proteinExistence type="predicted"/>
<comment type="caution">
    <text evidence="3">The sequence shown here is derived from an EMBL/GenBank/DDBJ whole genome shotgun (WGS) entry which is preliminary data.</text>
</comment>
<reference evidence="3 4" key="1">
    <citation type="submission" date="2024-01" db="EMBL/GenBank/DDBJ databases">
        <title>The genomes of 5 underutilized Papilionoideae crops provide insights into root nodulation and disease resistanc.</title>
        <authorList>
            <person name="Jiang F."/>
        </authorList>
    </citation>
    <scope>NUCLEOTIDE SEQUENCE [LARGE SCALE GENOMIC DNA]</scope>
    <source>
        <strain evidence="3">DUOXIRENSHENG_FW03</strain>
        <tissue evidence="3">Leaves</tissue>
    </source>
</reference>
<dbReference type="PANTHER" id="PTHR43228">
    <property type="entry name" value="TWO-COMPONENT RESPONSE REGULATOR"/>
    <property type="match status" value="1"/>
</dbReference>
<sequence length="167" mass="18589">MVIAPIYCDRCGHSPYSWRRDANTIGDFAGQGKNKGKDVMKPKNSSTQLRALVVDDDRVIQKTHEGLLKKVGVKNHTAVENGKKAVDLHCNGERFDLILIDKDMPVMNGIEATKKLRSMGICNRIVGVSSLCDTENIQQFLLAGIDEYYKKPLTVKTLKAILDNIES</sequence>
<organism evidence="3 4">
    <name type="scientific">Psophocarpus tetragonolobus</name>
    <name type="common">Winged bean</name>
    <name type="synonym">Dolichos tetragonolobus</name>
    <dbReference type="NCBI Taxonomy" id="3891"/>
    <lineage>
        <taxon>Eukaryota</taxon>
        <taxon>Viridiplantae</taxon>
        <taxon>Streptophyta</taxon>
        <taxon>Embryophyta</taxon>
        <taxon>Tracheophyta</taxon>
        <taxon>Spermatophyta</taxon>
        <taxon>Magnoliopsida</taxon>
        <taxon>eudicotyledons</taxon>
        <taxon>Gunneridae</taxon>
        <taxon>Pentapetalae</taxon>
        <taxon>rosids</taxon>
        <taxon>fabids</taxon>
        <taxon>Fabales</taxon>
        <taxon>Fabaceae</taxon>
        <taxon>Papilionoideae</taxon>
        <taxon>50 kb inversion clade</taxon>
        <taxon>NPAAA clade</taxon>
        <taxon>indigoferoid/millettioid clade</taxon>
        <taxon>Phaseoleae</taxon>
        <taxon>Psophocarpus</taxon>
    </lineage>
</organism>
<dbReference type="InterPro" id="IPR011006">
    <property type="entry name" value="CheY-like_superfamily"/>
</dbReference>
<keyword evidence="4" id="KW-1185">Reference proteome</keyword>
<dbReference type="PANTHER" id="PTHR43228:SF12">
    <property type="entry name" value="TWO-COMPONENT RESPONSE REGULATOR 24"/>
    <property type="match status" value="1"/>
</dbReference>
<feature type="modified residue" description="4-aspartylphosphate" evidence="1">
    <location>
        <position position="101"/>
    </location>
</feature>
<dbReference type="EMBL" id="JAYMYS010000004">
    <property type="protein sequence ID" value="KAK7396492.1"/>
    <property type="molecule type" value="Genomic_DNA"/>
</dbReference>
<evidence type="ECO:0000313" key="4">
    <source>
        <dbReference type="Proteomes" id="UP001386955"/>
    </source>
</evidence>
<dbReference type="Proteomes" id="UP001386955">
    <property type="component" value="Unassembled WGS sequence"/>
</dbReference>
<gene>
    <name evidence="3" type="ORF">VNO78_17535</name>
</gene>
<dbReference type="InterPro" id="IPR052048">
    <property type="entry name" value="ST_Response_Regulator"/>
</dbReference>
<dbReference type="GO" id="GO:0000160">
    <property type="term" value="P:phosphorelay signal transduction system"/>
    <property type="evidence" value="ECO:0007669"/>
    <property type="project" value="InterPro"/>
</dbReference>
<evidence type="ECO:0000259" key="2">
    <source>
        <dbReference type="PROSITE" id="PS50110"/>
    </source>
</evidence>
<feature type="domain" description="Response regulatory" evidence="2">
    <location>
        <begin position="50"/>
        <end position="166"/>
    </location>
</feature>
<dbReference type="Gene3D" id="3.40.50.2300">
    <property type="match status" value="1"/>
</dbReference>
<evidence type="ECO:0000256" key="1">
    <source>
        <dbReference type="PROSITE-ProRule" id="PRU00169"/>
    </source>
</evidence>
<protein>
    <recommendedName>
        <fullName evidence="2">Response regulatory domain-containing protein</fullName>
    </recommendedName>
</protein>
<name>A0AAN9XKS2_PSOTE</name>
<dbReference type="CDD" id="cd17546">
    <property type="entry name" value="REC_hyHK_CKI1_RcsC-like"/>
    <property type="match status" value="1"/>
</dbReference>
<dbReference type="PROSITE" id="PS50110">
    <property type="entry name" value="RESPONSE_REGULATORY"/>
    <property type="match status" value="1"/>
</dbReference>
<accession>A0AAN9XKS2</accession>
<evidence type="ECO:0000313" key="3">
    <source>
        <dbReference type="EMBL" id="KAK7396492.1"/>
    </source>
</evidence>
<dbReference type="AlphaFoldDB" id="A0AAN9XKS2"/>